<proteinExistence type="predicted"/>
<evidence type="ECO:0000256" key="3">
    <source>
        <dbReference type="ARBA" id="ARBA00022475"/>
    </source>
</evidence>
<evidence type="ECO:0000256" key="4">
    <source>
        <dbReference type="ARBA" id="ARBA00022692"/>
    </source>
</evidence>
<evidence type="ECO:0000256" key="1">
    <source>
        <dbReference type="ARBA" id="ARBA00004162"/>
    </source>
</evidence>
<evidence type="ECO:0000256" key="2">
    <source>
        <dbReference type="ARBA" id="ARBA00022448"/>
    </source>
</evidence>
<evidence type="ECO:0008006" key="11">
    <source>
        <dbReference type="Google" id="ProtNLM"/>
    </source>
</evidence>
<dbReference type="AlphaFoldDB" id="A0A3B0TGM0"/>
<organism evidence="10">
    <name type="scientific">hydrothermal vent metagenome</name>
    <dbReference type="NCBI Taxonomy" id="652676"/>
    <lineage>
        <taxon>unclassified sequences</taxon>
        <taxon>metagenomes</taxon>
        <taxon>ecological metagenomes</taxon>
    </lineage>
</organism>
<evidence type="ECO:0000256" key="6">
    <source>
        <dbReference type="ARBA" id="ARBA00022989"/>
    </source>
</evidence>
<reference evidence="10" key="1">
    <citation type="submission" date="2018-06" db="EMBL/GenBank/DDBJ databases">
        <authorList>
            <person name="Zhirakovskaya E."/>
        </authorList>
    </citation>
    <scope>NUCLEOTIDE SEQUENCE</scope>
</reference>
<evidence type="ECO:0000256" key="7">
    <source>
        <dbReference type="ARBA" id="ARBA00023010"/>
    </source>
</evidence>
<dbReference type="InterPro" id="IPR003849">
    <property type="entry name" value="Preprotein_translocase_YajC"/>
</dbReference>
<feature type="transmembrane region" description="Helical" evidence="9">
    <location>
        <begin position="12"/>
        <end position="30"/>
    </location>
</feature>
<dbReference type="SMART" id="SM01323">
    <property type="entry name" value="YajC"/>
    <property type="match status" value="1"/>
</dbReference>
<name>A0A3B0TGM0_9ZZZZ</name>
<dbReference type="PANTHER" id="PTHR33909">
    <property type="entry name" value="SEC TRANSLOCON ACCESSORY COMPLEX SUBUNIT YAJC"/>
    <property type="match status" value="1"/>
</dbReference>
<dbReference type="EMBL" id="UOEN01000261">
    <property type="protein sequence ID" value="VAW15293.1"/>
    <property type="molecule type" value="Genomic_DNA"/>
</dbReference>
<keyword evidence="8 9" id="KW-0472">Membrane</keyword>
<keyword evidence="2" id="KW-0813">Transport</keyword>
<comment type="subcellular location">
    <subcellularLocation>
        <location evidence="1">Cell membrane</location>
        <topology evidence="1">Single-pass membrane protein</topology>
    </subcellularLocation>
</comment>
<keyword evidence="6 9" id="KW-1133">Transmembrane helix</keyword>
<evidence type="ECO:0000256" key="5">
    <source>
        <dbReference type="ARBA" id="ARBA00022927"/>
    </source>
</evidence>
<dbReference type="PANTHER" id="PTHR33909:SF1">
    <property type="entry name" value="SEC TRANSLOCON ACCESSORY COMPLEX SUBUNIT YAJC"/>
    <property type="match status" value="1"/>
</dbReference>
<evidence type="ECO:0000313" key="10">
    <source>
        <dbReference type="EMBL" id="VAW15293.1"/>
    </source>
</evidence>
<keyword evidence="5" id="KW-0653">Protein transport</keyword>
<dbReference type="NCBIfam" id="TIGR00739">
    <property type="entry name" value="yajC"/>
    <property type="match status" value="1"/>
</dbReference>
<keyword evidence="4 9" id="KW-0812">Transmembrane</keyword>
<dbReference type="GO" id="GO:0015031">
    <property type="term" value="P:protein transport"/>
    <property type="evidence" value="ECO:0007669"/>
    <property type="project" value="UniProtKB-KW"/>
</dbReference>
<sequence>MPAQQAANPLAQLPIIPYLLIFVIFYFLVFKPQKDKQKKQKNMVESMKKNDQIITAGGMHGTIVSLKEKTITIRVDEGVKIEFDRESISKVVTSESKKEKKS</sequence>
<dbReference type="GO" id="GO:0005886">
    <property type="term" value="C:plasma membrane"/>
    <property type="evidence" value="ECO:0007669"/>
    <property type="project" value="UniProtKB-SubCell"/>
</dbReference>
<evidence type="ECO:0000256" key="8">
    <source>
        <dbReference type="ARBA" id="ARBA00023136"/>
    </source>
</evidence>
<keyword evidence="7" id="KW-0811">Translocation</keyword>
<gene>
    <name evidence="10" type="ORF">MNBD_BACTEROID05-1298</name>
</gene>
<evidence type="ECO:0000256" key="9">
    <source>
        <dbReference type="SAM" id="Phobius"/>
    </source>
</evidence>
<protein>
    <recommendedName>
        <fullName evidence="11">Protein translocase subunit YajC</fullName>
    </recommendedName>
</protein>
<dbReference type="PRINTS" id="PR01853">
    <property type="entry name" value="YAJCTRNLCASE"/>
</dbReference>
<keyword evidence="3" id="KW-1003">Cell membrane</keyword>
<dbReference type="Pfam" id="PF02699">
    <property type="entry name" value="YajC"/>
    <property type="match status" value="1"/>
</dbReference>
<accession>A0A3B0TGM0</accession>